<dbReference type="HAMAP" id="MF_00074">
    <property type="entry name" value="16SrRNA_methyltr_G"/>
    <property type="match status" value="1"/>
</dbReference>
<comment type="caution">
    <text evidence="6">Lacks conserved residue(s) required for the propagation of feature annotation.</text>
</comment>
<dbReference type="PIRSF" id="PIRSF003078">
    <property type="entry name" value="GidB"/>
    <property type="match status" value="1"/>
</dbReference>
<keyword evidence="5 6" id="KW-0949">S-adenosyl-L-methionine</keyword>
<evidence type="ECO:0000256" key="1">
    <source>
        <dbReference type="ARBA" id="ARBA00022490"/>
    </source>
</evidence>
<dbReference type="RefSeq" id="WP_379863382.1">
    <property type="nucleotide sequence ID" value="NZ_JBHTBW010000006.1"/>
</dbReference>
<comment type="subcellular location">
    <subcellularLocation>
        <location evidence="6">Cytoplasm</location>
    </subcellularLocation>
</comment>
<evidence type="ECO:0000256" key="7">
    <source>
        <dbReference type="SAM" id="MobiDB-lite"/>
    </source>
</evidence>
<dbReference type="Proteomes" id="UP001596500">
    <property type="component" value="Unassembled WGS sequence"/>
</dbReference>
<sequence length="240" mass="27001">MRELGEWLREQVAPWGLSLSEGQLRQFQLYYEHLIKTNEVMNLTSITDAREVYIKHFYDSLTLSQVVDLSKAESLIDVGTGAGFPGIPLKIAFPGLKLTLLDSLKKRVGFLQEVVDRLELTQVSCVHGRAEELAKQKGFRESYDLATARAVARLNVLAEYCLPFVKVGGAFVSMKGPSVEEEINEAKRALHILGKTTCQRKEFLLPDEMGKRNLIIMQKRDHTPKAYPRKAGTPSKQPLS</sequence>
<keyword evidence="4 6" id="KW-0808">Transferase</keyword>
<keyword evidence="3 6" id="KW-0489">Methyltransferase</keyword>
<dbReference type="PANTHER" id="PTHR31760">
    <property type="entry name" value="S-ADENOSYL-L-METHIONINE-DEPENDENT METHYLTRANSFERASES SUPERFAMILY PROTEIN"/>
    <property type="match status" value="1"/>
</dbReference>
<dbReference type="GO" id="GO:0008168">
    <property type="term" value="F:methyltransferase activity"/>
    <property type="evidence" value="ECO:0007669"/>
    <property type="project" value="UniProtKB-KW"/>
</dbReference>
<comment type="similarity">
    <text evidence="6">Belongs to the methyltransferase superfamily. RNA methyltransferase RsmG family.</text>
</comment>
<dbReference type="GO" id="GO:0032259">
    <property type="term" value="P:methylation"/>
    <property type="evidence" value="ECO:0007669"/>
    <property type="project" value="UniProtKB-KW"/>
</dbReference>
<keyword evidence="1 6" id="KW-0963">Cytoplasm</keyword>
<gene>
    <name evidence="6 8" type="primary">rsmG</name>
    <name evidence="8" type="ORF">ACFQNG_03155</name>
</gene>
<name>A0ABW2RGP9_9BACL</name>
<dbReference type="CDD" id="cd02440">
    <property type="entry name" value="AdoMet_MTases"/>
    <property type="match status" value="1"/>
</dbReference>
<dbReference type="EC" id="2.1.1.-" evidence="6"/>
<dbReference type="NCBIfam" id="TIGR00138">
    <property type="entry name" value="rsmG_gidB"/>
    <property type="match status" value="1"/>
</dbReference>
<dbReference type="Pfam" id="PF02527">
    <property type="entry name" value="GidB"/>
    <property type="match status" value="1"/>
</dbReference>
<feature type="binding site" evidence="6">
    <location>
        <position position="79"/>
    </location>
    <ligand>
        <name>S-adenosyl-L-methionine</name>
        <dbReference type="ChEBI" id="CHEBI:59789"/>
    </ligand>
</feature>
<dbReference type="EMBL" id="JBHTBW010000006">
    <property type="protein sequence ID" value="MFC7440163.1"/>
    <property type="molecule type" value="Genomic_DNA"/>
</dbReference>
<dbReference type="Gene3D" id="3.40.50.150">
    <property type="entry name" value="Vaccinia Virus protein VP39"/>
    <property type="match status" value="1"/>
</dbReference>
<feature type="binding site" evidence="6">
    <location>
        <position position="84"/>
    </location>
    <ligand>
        <name>S-adenosyl-L-methionine</name>
        <dbReference type="ChEBI" id="CHEBI:59789"/>
    </ligand>
</feature>
<keyword evidence="9" id="KW-1185">Reference proteome</keyword>
<feature type="binding site" evidence="6">
    <location>
        <position position="149"/>
    </location>
    <ligand>
        <name>S-adenosyl-L-methionine</name>
        <dbReference type="ChEBI" id="CHEBI:59789"/>
    </ligand>
</feature>
<protein>
    <recommendedName>
        <fullName evidence="6">Ribosomal RNA small subunit methyltransferase G</fullName>
        <ecNumber evidence="6">2.1.1.-</ecNumber>
    </recommendedName>
    <alternativeName>
        <fullName evidence="6">16S rRNA 7-methylguanosine methyltransferase</fullName>
        <shortName evidence="6">16S rRNA m7G methyltransferase</shortName>
    </alternativeName>
</protein>
<dbReference type="InterPro" id="IPR029063">
    <property type="entry name" value="SAM-dependent_MTases_sf"/>
</dbReference>
<feature type="binding site" evidence="6">
    <location>
        <begin position="130"/>
        <end position="131"/>
    </location>
    <ligand>
        <name>S-adenosyl-L-methionine</name>
        <dbReference type="ChEBI" id="CHEBI:59789"/>
    </ligand>
</feature>
<organism evidence="8 9">
    <name type="scientific">Laceyella putida</name>
    <dbReference type="NCBI Taxonomy" id="110101"/>
    <lineage>
        <taxon>Bacteria</taxon>
        <taxon>Bacillati</taxon>
        <taxon>Bacillota</taxon>
        <taxon>Bacilli</taxon>
        <taxon>Bacillales</taxon>
        <taxon>Thermoactinomycetaceae</taxon>
        <taxon>Laceyella</taxon>
    </lineage>
</organism>
<dbReference type="PANTHER" id="PTHR31760:SF0">
    <property type="entry name" value="S-ADENOSYL-L-METHIONINE-DEPENDENT METHYLTRANSFERASES SUPERFAMILY PROTEIN"/>
    <property type="match status" value="1"/>
</dbReference>
<evidence type="ECO:0000313" key="9">
    <source>
        <dbReference type="Proteomes" id="UP001596500"/>
    </source>
</evidence>
<reference evidence="9" key="1">
    <citation type="journal article" date="2019" name="Int. J. Syst. Evol. Microbiol.">
        <title>The Global Catalogue of Microorganisms (GCM) 10K type strain sequencing project: providing services to taxonomists for standard genome sequencing and annotation.</title>
        <authorList>
            <consortium name="The Broad Institute Genomics Platform"/>
            <consortium name="The Broad Institute Genome Sequencing Center for Infectious Disease"/>
            <person name="Wu L."/>
            <person name="Ma J."/>
        </authorList>
    </citation>
    <scope>NUCLEOTIDE SEQUENCE [LARGE SCALE GENOMIC DNA]</scope>
    <source>
        <strain evidence="9">CGMCC 1.12942</strain>
    </source>
</reference>
<proteinExistence type="inferred from homology"/>
<evidence type="ECO:0000256" key="4">
    <source>
        <dbReference type="ARBA" id="ARBA00022679"/>
    </source>
</evidence>
<keyword evidence="2 6" id="KW-0698">rRNA processing</keyword>
<dbReference type="SUPFAM" id="SSF53335">
    <property type="entry name" value="S-adenosyl-L-methionine-dependent methyltransferases"/>
    <property type="match status" value="1"/>
</dbReference>
<evidence type="ECO:0000256" key="2">
    <source>
        <dbReference type="ARBA" id="ARBA00022552"/>
    </source>
</evidence>
<evidence type="ECO:0000256" key="3">
    <source>
        <dbReference type="ARBA" id="ARBA00022603"/>
    </source>
</evidence>
<feature type="region of interest" description="Disordered" evidence="7">
    <location>
        <begin position="219"/>
        <end position="240"/>
    </location>
</feature>
<comment type="caution">
    <text evidence="8">The sequence shown here is derived from an EMBL/GenBank/DDBJ whole genome shotgun (WGS) entry which is preliminary data.</text>
</comment>
<evidence type="ECO:0000256" key="6">
    <source>
        <dbReference type="HAMAP-Rule" id="MF_00074"/>
    </source>
</evidence>
<comment type="function">
    <text evidence="6">Specifically methylates the N7 position of guanine in position 535 of 16S rRNA.</text>
</comment>
<evidence type="ECO:0000256" key="5">
    <source>
        <dbReference type="ARBA" id="ARBA00022691"/>
    </source>
</evidence>
<dbReference type="InterPro" id="IPR003682">
    <property type="entry name" value="rRNA_ssu_MeTfrase_G"/>
</dbReference>
<evidence type="ECO:0000313" key="8">
    <source>
        <dbReference type="EMBL" id="MFC7440163.1"/>
    </source>
</evidence>
<accession>A0ABW2RGP9</accession>